<sequence>MKKGKYPPRIKRTVQTLDISLLISILFGILLIPLSYILDIGANHLAPIMLPIILLWIGVLTIYRYLFTHER</sequence>
<comment type="caution">
    <text evidence="2">The sequence shown here is derived from an EMBL/GenBank/DDBJ whole genome shotgun (WGS) entry which is preliminary data.</text>
</comment>
<gene>
    <name evidence="2" type="ORF">C7P63_03635</name>
</gene>
<evidence type="ECO:0000313" key="2">
    <source>
        <dbReference type="EMBL" id="RST90179.1"/>
    </source>
</evidence>
<keyword evidence="1" id="KW-0472">Membrane</keyword>
<name>A0A3R9YFV3_9ENTE</name>
<reference evidence="2 3" key="1">
    <citation type="submission" date="2018-03" db="EMBL/GenBank/DDBJ databases">
        <authorList>
            <person name="Gulvik C.A."/>
        </authorList>
    </citation>
    <scope>NUCLEOTIDE SEQUENCE [LARGE SCALE GENOMIC DNA]</scope>
    <source>
        <strain evidence="2 3">JCM 31581</strain>
    </source>
</reference>
<proteinExistence type="predicted"/>
<dbReference type="Proteomes" id="UP000277864">
    <property type="component" value="Unassembled WGS sequence"/>
</dbReference>
<feature type="transmembrane region" description="Helical" evidence="1">
    <location>
        <begin position="44"/>
        <end position="66"/>
    </location>
</feature>
<dbReference type="RefSeq" id="WP_125942792.1">
    <property type="nucleotide sequence ID" value="NZ_PXZH01000001.1"/>
</dbReference>
<feature type="transmembrane region" description="Helical" evidence="1">
    <location>
        <begin position="21"/>
        <end position="38"/>
    </location>
</feature>
<evidence type="ECO:0000313" key="3">
    <source>
        <dbReference type="Proteomes" id="UP000277864"/>
    </source>
</evidence>
<organism evidence="2 3">
    <name type="scientific">Vagococcus humatus</name>
    <dbReference type="NCBI Taxonomy" id="1889241"/>
    <lineage>
        <taxon>Bacteria</taxon>
        <taxon>Bacillati</taxon>
        <taxon>Bacillota</taxon>
        <taxon>Bacilli</taxon>
        <taxon>Lactobacillales</taxon>
        <taxon>Enterococcaceae</taxon>
        <taxon>Vagococcus</taxon>
    </lineage>
</organism>
<keyword evidence="1" id="KW-1133">Transmembrane helix</keyword>
<dbReference type="EMBL" id="PXZH01000001">
    <property type="protein sequence ID" value="RST90179.1"/>
    <property type="molecule type" value="Genomic_DNA"/>
</dbReference>
<keyword evidence="1" id="KW-0812">Transmembrane</keyword>
<keyword evidence="3" id="KW-1185">Reference proteome</keyword>
<protein>
    <submittedName>
        <fullName evidence="2">Uncharacterized protein</fullName>
    </submittedName>
</protein>
<accession>A0A3R9YFV3</accession>
<evidence type="ECO:0000256" key="1">
    <source>
        <dbReference type="SAM" id="Phobius"/>
    </source>
</evidence>
<dbReference type="AlphaFoldDB" id="A0A3R9YFV3"/>